<evidence type="ECO:0000313" key="2">
    <source>
        <dbReference type="Proteomes" id="UP000186955"/>
    </source>
</evidence>
<proteinExistence type="predicted"/>
<name>A0A1Q5TG50_9EURO</name>
<dbReference type="Proteomes" id="UP000186955">
    <property type="component" value="Unassembled WGS sequence"/>
</dbReference>
<keyword evidence="2" id="KW-1185">Reference proteome</keyword>
<sequence length="63" mass="7114">MAEKVASRDVEDVMGYSESDIVDPAREAAEKALVWKQDRRIVPLCAAIYLLCYLDRSNIGEHC</sequence>
<protein>
    <submittedName>
        <fullName evidence="1">Uncharacterized protein</fullName>
    </submittedName>
</protein>
<accession>A0A1Q5TG50</accession>
<dbReference type="EMBL" id="MNBE01000664">
    <property type="protein sequence ID" value="OKO99190.1"/>
    <property type="molecule type" value="Genomic_DNA"/>
</dbReference>
<gene>
    <name evidence="1" type="ORF">PENSUB_8577</name>
</gene>
<evidence type="ECO:0000313" key="1">
    <source>
        <dbReference type="EMBL" id="OKO99190.1"/>
    </source>
</evidence>
<dbReference type="STRING" id="1316194.A0A1Q5TG50"/>
<reference evidence="1 2" key="1">
    <citation type="submission" date="2016-10" db="EMBL/GenBank/DDBJ databases">
        <title>Genome sequence of the ascomycete fungus Penicillium subrubescens.</title>
        <authorList>
            <person name="De Vries R.P."/>
            <person name="Peng M."/>
            <person name="Dilokpimol A."/>
            <person name="Hilden K."/>
            <person name="Makela M.R."/>
            <person name="Grigoriev I."/>
            <person name="Riley R."/>
            <person name="Granchi Z."/>
        </authorList>
    </citation>
    <scope>NUCLEOTIDE SEQUENCE [LARGE SCALE GENOMIC DNA]</scope>
    <source>
        <strain evidence="1 2">CBS 132785</strain>
    </source>
</reference>
<comment type="caution">
    <text evidence="1">The sequence shown here is derived from an EMBL/GenBank/DDBJ whole genome shotgun (WGS) entry which is preliminary data.</text>
</comment>
<dbReference type="AlphaFoldDB" id="A0A1Q5TG50"/>
<organism evidence="1 2">
    <name type="scientific">Penicillium subrubescens</name>
    <dbReference type="NCBI Taxonomy" id="1316194"/>
    <lineage>
        <taxon>Eukaryota</taxon>
        <taxon>Fungi</taxon>
        <taxon>Dikarya</taxon>
        <taxon>Ascomycota</taxon>
        <taxon>Pezizomycotina</taxon>
        <taxon>Eurotiomycetes</taxon>
        <taxon>Eurotiomycetidae</taxon>
        <taxon>Eurotiales</taxon>
        <taxon>Aspergillaceae</taxon>
        <taxon>Penicillium</taxon>
    </lineage>
</organism>